<protein>
    <submittedName>
        <fullName evidence="1">Uncharacterized protein</fullName>
    </submittedName>
</protein>
<keyword evidence="2" id="KW-1185">Reference proteome</keyword>
<proteinExistence type="predicted"/>
<organism evidence="1 2">
    <name type="scientific">Nostoc favosum CHAB5714</name>
    <dbReference type="NCBI Taxonomy" id="2780399"/>
    <lineage>
        <taxon>Bacteria</taxon>
        <taxon>Bacillati</taxon>
        <taxon>Cyanobacteriota</taxon>
        <taxon>Cyanophyceae</taxon>
        <taxon>Nostocales</taxon>
        <taxon>Nostocaceae</taxon>
        <taxon>Nostoc</taxon>
        <taxon>Nostoc favosum</taxon>
    </lineage>
</organism>
<sequence length="94" mass="10755">MSSAKLLTTLGSTCFIWQSNNKSAFSMRATAFDLLLVLQPLIVMTTNCAGNERLRSSSVWVLAINRLFDSHIWYSHRDGFEHVIILYIRTHQLP</sequence>
<evidence type="ECO:0000313" key="2">
    <source>
        <dbReference type="Proteomes" id="UP001199525"/>
    </source>
</evidence>
<evidence type="ECO:0000313" key="1">
    <source>
        <dbReference type="EMBL" id="MCC5603051.1"/>
    </source>
</evidence>
<comment type="caution">
    <text evidence="1">The sequence shown here is derived from an EMBL/GenBank/DDBJ whole genome shotgun (WGS) entry which is preliminary data.</text>
</comment>
<dbReference type="RefSeq" id="WP_229488579.1">
    <property type="nucleotide sequence ID" value="NZ_JAIVFQ010000066.1"/>
</dbReference>
<dbReference type="EMBL" id="JAIVFQ010000066">
    <property type="protein sequence ID" value="MCC5603051.1"/>
    <property type="molecule type" value="Genomic_DNA"/>
</dbReference>
<name>A0ABS8IG78_9NOSO</name>
<dbReference type="Proteomes" id="UP001199525">
    <property type="component" value="Unassembled WGS sequence"/>
</dbReference>
<gene>
    <name evidence="1" type="ORF">LC586_28620</name>
</gene>
<reference evidence="1 2" key="1">
    <citation type="journal article" date="2021" name="Microorganisms">
        <title>Genome Evolution of Filamentous Cyanobacterium Nostoc Species: From Facultative Symbiosis to Free Living.</title>
        <authorList>
            <person name="Huo D."/>
            <person name="Li H."/>
            <person name="Cai F."/>
            <person name="Guo X."/>
            <person name="Qiao Z."/>
            <person name="Wang W."/>
            <person name="Yu G."/>
            <person name="Li R."/>
        </authorList>
    </citation>
    <scope>NUCLEOTIDE SEQUENCE [LARGE SCALE GENOMIC DNA]</scope>
    <source>
        <strain evidence="1 2">CHAB 5714</strain>
    </source>
</reference>
<accession>A0ABS8IG78</accession>